<dbReference type="InterPro" id="IPR008969">
    <property type="entry name" value="CarboxyPept-like_regulatory"/>
</dbReference>
<dbReference type="SUPFAM" id="SSF49464">
    <property type="entry name" value="Carboxypeptidase regulatory domain-like"/>
    <property type="match status" value="1"/>
</dbReference>
<dbReference type="InterPro" id="IPR000531">
    <property type="entry name" value="Beta-barrel_TonB"/>
</dbReference>
<protein>
    <submittedName>
        <fullName evidence="13">TonB-dependent receptor</fullName>
    </submittedName>
</protein>
<dbReference type="InterPro" id="IPR023997">
    <property type="entry name" value="TonB-dep_OMP_SusC/RagA_CS"/>
</dbReference>
<dbReference type="InterPro" id="IPR012910">
    <property type="entry name" value="Plug_dom"/>
</dbReference>
<dbReference type="Proteomes" id="UP000721861">
    <property type="component" value="Unassembled WGS sequence"/>
</dbReference>
<dbReference type="Gene3D" id="2.40.170.20">
    <property type="entry name" value="TonB-dependent receptor, beta-barrel domain"/>
    <property type="match status" value="1"/>
</dbReference>
<evidence type="ECO:0000259" key="12">
    <source>
        <dbReference type="Pfam" id="PF07715"/>
    </source>
</evidence>
<organism evidence="13 14">
    <name type="scientific">Carboxylicivirga mesophila</name>
    <dbReference type="NCBI Taxonomy" id="1166478"/>
    <lineage>
        <taxon>Bacteria</taxon>
        <taxon>Pseudomonadati</taxon>
        <taxon>Bacteroidota</taxon>
        <taxon>Bacteroidia</taxon>
        <taxon>Marinilabiliales</taxon>
        <taxon>Marinilabiliaceae</taxon>
        <taxon>Carboxylicivirga</taxon>
    </lineage>
</organism>
<keyword evidence="14" id="KW-1185">Reference proteome</keyword>
<feature type="chain" id="PRO_5046347089" evidence="10">
    <location>
        <begin position="19"/>
        <end position="1081"/>
    </location>
</feature>
<evidence type="ECO:0000256" key="7">
    <source>
        <dbReference type="ARBA" id="ARBA00023237"/>
    </source>
</evidence>
<feature type="domain" description="TonB-dependent receptor-like beta-barrel" evidence="11">
    <location>
        <begin position="449"/>
        <end position="1037"/>
    </location>
</feature>
<keyword evidence="5 9" id="KW-0798">TonB box</keyword>
<dbReference type="SUPFAM" id="SSF56935">
    <property type="entry name" value="Porins"/>
    <property type="match status" value="1"/>
</dbReference>
<keyword evidence="2 8" id="KW-0813">Transport</keyword>
<evidence type="ECO:0000256" key="9">
    <source>
        <dbReference type="RuleBase" id="RU003357"/>
    </source>
</evidence>
<dbReference type="Pfam" id="PF07715">
    <property type="entry name" value="Plug"/>
    <property type="match status" value="1"/>
</dbReference>
<dbReference type="NCBIfam" id="TIGR04056">
    <property type="entry name" value="OMP_RagA_SusC"/>
    <property type="match status" value="1"/>
</dbReference>
<keyword evidence="13" id="KW-0675">Receptor</keyword>
<name>A0ABS5KDK1_9BACT</name>
<evidence type="ECO:0000256" key="5">
    <source>
        <dbReference type="ARBA" id="ARBA00023077"/>
    </source>
</evidence>
<dbReference type="Gene3D" id="2.170.130.10">
    <property type="entry name" value="TonB-dependent receptor, plug domain"/>
    <property type="match status" value="1"/>
</dbReference>
<comment type="subcellular location">
    <subcellularLocation>
        <location evidence="1 8">Cell outer membrane</location>
        <topology evidence="1 8">Multi-pass membrane protein</topology>
    </subcellularLocation>
</comment>
<keyword evidence="3 8" id="KW-1134">Transmembrane beta strand</keyword>
<reference evidence="13 14" key="1">
    <citation type="journal article" date="2014" name="Int. J. Syst. Evol. Microbiol.">
        <title>Carboxylicivirga gen. nov. in the family Marinilabiliaceae with two novel species, Carboxylicivirga mesophila sp. nov. and Carboxylicivirga taeanensis sp. nov., and reclassification of Cytophaga fermentans as Saccharicrinis fermentans gen. nov., comb. nov.</title>
        <authorList>
            <person name="Yang S.H."/>
            <person name="Seo H.S."/>
            <person name="Woo J.H."/>
            <person name="Oh H.M."/>
            <person name="Jang H."/>
            <person name="Lee J.H."/>
            <person name="Kim S.J."/>
            <person name="Kwon K.K."/>
        </authorList>
    </citation>
    <scope>NUCLEOTIDE SEQUENCE [LARGE SCALE GENOMIC DNA]</scope>
    <source>
        <strain evidence="13 14">JCM 18290</strain>
    </source>
</reference>
<evidence type="ECO:0000256" key="4">
    <source>
        <dbReference type="ARBA" id="ARBA00022692"/>
    </source>
</evidence>
<evidence type="ECO:0000313" key="13">
    <source>
        <dbReference type="EMBL" id="MBS2213119.1"/>
    </source>
</evidence>
<comment type="caution">
    <text evidence="13">The sequence shown here is derived from an EMBL/GenBank/DDBJ whole genome shotgun (WGS) entry which is preliminary data.</text>
</comment>
<dbReference type="InterPro" id="IPR037066">
    <property type="entry name" value="Plug_dom_sf"/>
</dbReference>
<keyword evidence="4 8" id="KW-0812">Transmembrane</keyword>
<proteinExistence type="inferred from homology"/>
<dbReference type="NCBIfam" id="TIGR04057">
    <property type="entry name" value="SusC_RagA_signa"/>
    <property type="match status" value="1"/>
</dbReference>
<dbReference type="EMBL" id="JAGUCN010000022">
    <property type="protein sequence ID" value="MBS2213119.1"/>
    <property type="molecule type" value="Genomic_DNA"/>
</dbReference>
<dbReference type="Pfam" id="PF13715">
    <property type="entry name" value="CarbopepD_reg_2"/>
    <property type="match status" value="1"/>
</dbReference>
<dbReference type="PROSITE" id="PS52016">
    <property type="entry name" value="TONB_DEPENDENT_REC_3"/>
    <property type="match status" value="1"/>
</dbReference>
<keyword evidence="6 8" id="KW-0472">Membrane</keyword>
<dbReference type="Gene3D" id="2.60.40.1120">
    <property type="entry name" value="Carboxypeptidase-like, regulatory domain"/>
    <property type="match status" value="1"/>
</dbReference>
<dbReference type="InterPro" id="IPR036942">
    <property type="entry name" value="Beta-barrel_TonB_sf"/>
</dbReference>
<gene>
    <name evidence="13" type="ORF">KEM09_17000</name>
</gene>
<evidence type="ECO:0000313" key="14">
    <source>
        <dbReference type="Proteomes" id="UP000721861"/>
    </source>
</evidence>
<feature type="domain" description="TonB-dependent receptor plug" evidence="12">
    <location>
        <begin position="113"/>
        <end position="234"/>
    </location>
</feature>
<dbReference type="InterPro" id="IPR039426">
    <property type="entry name" value="TonB-dep_rcpt-like"/>
</dbReference>
<keyword evidence="10" id="KW-0732">Signal</keyword>
<dbReference type="InterPro" id="IPR023996">
    <property type="entry name" value="TonB-dep_OMP_SusC/RagA"/>
</dbReference>
<evidence type="ECO:0000256" key="3">
    <source>
        <dbReference type="ARBA" id="ARBA00022452"/>
    </source>
</evidence>
<keyword evidence="7 8" id="KW-0998">Cell outer membrane</keyword>
<dbReference type="Pfam" id="PF00593">
    <property type="entry name" value="TonB_dep_Rec_b-barrel"/>
    <property type="match status" value="1"/>
</dbReference>
<evidence type="ECO:0000256" key="8">
    <source>
        <dbReference type="PROSITE-ProRule" id="PRU01360"/>
    </source>
</evidence>
<sequence>MKKLLMLLLFLVPISLIAQELNISGKVLDRESNQPLPGVTVYIKGTTNGTISGTSGDFNIKAKKADVLVFSFIGMKTKEVAVGDETNLTIYIEPEISELDEVVVSVGYFNVKKSDLTGSVAQVTSHQMEKVRTNSVERMLQGQVAGVVVNENSEPGGGVSISIRGTNSMLGGTQPLYVVDGIPIDPIQDAQGNSNSGQSQSSLSFLNPNDIEKMEVLKDAAATAIYGARGANGVVVITTKQADGKSTKDQFSVTADFAMSELNQQIDVLNGPQFEGYMNQRTINQLYIDITNPGRDGMVFDGTQDLTPENFEELDGYTLPYPTTTGINTNWQDEVYRKAYSKAFNVAYRGGDQNSNLSVSLGLSDNQGVIINTDYKRATFNMNGMRKAFNKKVEIYSKTNASYGKGRASSVGNGQMYQDRSVVSNALRFQPIFDLLEPGQDDDVYADLNEGQIMSNPYTLAKYVEDEKTAITFNQALSLVGKITPHLSATAKGAVNYQMSLRDSYYPTFTTRGRRNNGEATQSYTQNIKTYAEANLHYVKKFGQHKVDAIVVGTYEVNNIRSTFNKAYGYGSDITTYYTFESATDIMVPVTRFTRVGLLSGLFRVGYSYKGKYYVDVNSRMDSSSKFAENKKSAFFPSVALAWRASEEPFLKNVESISNLKLRMSYGKTGSNPIAAFQSLGVMSPIRYNFNGQVVVGYFEQNLANPDLTWETTDQYNVGLDFGMFNSRLNLTFDAYYKLTHDLLQLVNLPASNGYPWRTDNFGEVENKGIELTIGGDIIRNKDWQWNVLGTFSVNRNKLVKLNSNLERQLGPAVGYDKTYPSMFMEGKPLGIFWGAETDGVYANWDEAAASGINDAAAGEIKYINHSVDYDEEGNPLDVQTINFDDYVQIGDPNPDFTASINNTVSYKNWDLSILFTGQKGGDILWVDSWPLNALKKSTNVATEAYNDSWIAPLTVTPVYDEVTEDYTYEVAYNPAVGQTTGVANPAAATDGGQRAIVSDRQIYDGSFIKLKNINVGYTFRFKNKKSLRLYASGQNLFTWTNYPGYDPEVQAFNKDPQRRGIDFGAFPGTRNYVFGVKLDF</sequence>
<evidence type="ECO:0000256" key="1">
    <source>
        <dbReference type="ARBA" id="ARBA00004571"/>
    </source>
</evidence>
<evidence type="ECO:0000256" key="10">
    <source>
        <dbReference type="SAM" id="SignalP"/>
    </source>
</evidence>
<feature type="signal peptide" evidence="10">
    <location>
        <begin position="1"/>
        <end position="18"/>
    </location>
</feature>
<accession>A0ABS5KDK1</accession>
<comment type="similarity">
    <text evidence="8 9">Belongs to the TonB-dependent receptor family.</text>
</comment>
<evidence type="ECO:0000256" key="6">
    <source>
        <dbReference type="ARBA" id="ARBA00023136"/>
    </source>
</evidence>
<evidence type="ECO:0000259" key="11">
    <source>
        <dbReference type="Pfam" id="PF00593"/>
    </source>
</evidence>
<dbReference type="RefSeq" id="WP_212230110.1">
    <property type="nucleotide sequence ID" value="NZ_JAGUCN010000022.1"/>
</dbReference>
<evidence type="ECO:0000256" key="2">
    <source>
        <dbReference type="ARBA" id="ARBA00022448"/>
    </source>
</evidence>